<dbReference type="Pfam" id="PF11937">
    <property type="entry name" value="DUF3455"/>
    <property type="match status" value="1"/>
</dbReference>
<dbReference type="Proteomes" id="UP000294847">
    <property type="component" value="Chromosome 3"/>
</dbReference>
<dbReference type="InterPro" id="IPR021851">
    <property type="entry name" value="DUF3455"/>
</dbReference>
<dbReference type="EMBL" id="CP034206">
    <property type="protein sequence ID" value="QBZ59255.1"/>
    <property type="molecule type" value="Genomic_DNA"/>
</dbReference>
<gene>
    <name evidence="1" type="ORF">PoMZ_04216</name>
</gene>
<evidence type="ECO:0000313" key="2">
    <source>
        <dbReference type="Proteomes" id="UP000294847"/>
    </source>
</evidence>
<name>A0A4V1C6B0_PYROR</name>
<organism evidence="1 2">
    <name type="scientific">Pyricularia oryzae</name>
    <name type="common">Rice blast fungus</name>
    <name type="synonym">Magnaporthe oryzae</name>
    <dbReference type="NCBI Taxonomy" id="318829"/>
    <lineage>
        <taxon>Eukaryota</taxon>
        <taxon>Fungi</taxon>
        <taxon>Dikarya</taxon>
        <taxon>Ascomycota</taxon>
        <taxon>Pezizomycotina</taxon>
        <taxon>Sordariomycetes</taxon>
        <taxon>Sordariomycetidae</taxon>
        <taxon>Magnaporthales</taxon>
        <taxon>Pyriculariaceae</taxon>
        <taxon>Pyricularia</taxon>
    </lineage>
</organism>
<dbReference type="PANTHER" id="PTHR35567">
    <property type="entry name" value="MALATE DEHYDROGENASE (AFU_ORTHOLOGUE AFUA_2G13800)"/>
    <property type="match status" value="1"/>
</dbReference>
<sequence length="267" mass="27280">MFSKTLLFAAALVASVSASPCKPRASGVPLPVLPSTGAVDLPAPNPSCALKAIAVGHGIQNYTCADGNATPVAAGALAVLYDVTSLYPGTPSTGLSKEAFNALTTSTLWGSNIPLNLKDPEAARPGTPASPNNGMPPSSYGAVVADPFIAPADLPQPDGAPLKFLGHHFFDAAGNPTFDLSTMNLRFSVGLKQSVDVPANADRGILDTGAVKWLMLNDNGKGLGNTGATSQVYRVITAGGVGEACSKEGAVPVASVPYTAFYWFYAE</sequence>
<reference evidence="1 2" key="1">
    <citation type="journal article" date="2019" name="Mol. Biol. Evol.">
        <title>Blast fungal genomes show frequent chromosomal changes, gene gains and losses, and effector gene turnover.</title>
        <authorList>
            <person name="Gomez Luciano L.B."/>
            <person name="Jason Tsai I."/>
            <person name="Chuma I."/>
            <person name="Tosa Y."/>
            <person name="Chen Y.H."/>
            <person name="Li J.Y."/>
            <person name="Li M.Y."/>
            <person name="Jade Lu M.Y."/>
            <person name="Nakayashiki H."/>
            <person name="Li W.H."/>
        </authorList>
    </citation>
    <scope>NUCLEOTIDE SEQUENCE [LARGE SCALE GENOMIC DNA]</scope>
    <source>
        <strain evidence="1">MZ5-1-6</strain>
    </source>
</reference>
<proteinExistence type="predicted"/>
<accession>A0A4V1C6B0</accession>
<protein>
    <submittedName>
        <fullName evidence="1">Uncharacterized protein</fullName>
    </submittedName>
</protein>
<dbReference type="AlphaFoldDB" id="A0A4V1C6B0"/>
<evidence type="ECO:0000313" key="1">
    <source>
        <dbReference type="EMBL" id="QBZ59255.1"/>
    </source>
</evidence>
<dbReference type="PANTHER" id="PTHR35567:SF3">
    <property type="entry name" value="MALATE DEHYDROGENASE"/>
    <property type="match status" value="1"/>
</dbReference>
<dbReference type="VEuPathDB" id="FungiDB:M_BR32_EuGene_00047521"/>